<protein>
    <submittedName>
        <fullName evidence="1">TrbC family F-type conjugative pilus assembly protein</fullName>
    </submittedName>
</protein>
<proteinExistence type="predicted"/>
<sequence length="373" mass="42380">MKIGLLMALHVIVVLCFSSLFFVMGKAPEENRQADNLGLRTDNKTSQVGINECDFEQNINYKIMISKNLSLNMLKQLMQEALQYDAQLIIRGITQDSTLSETVNFWHGLFINMKEIPNLIISPQLFTQNTIVSVPALVAFYANKPIAKVTGISNIGWLKDKLNASFGLNHQHTLQENCEAFFDGRVLDFGHQGSTVEISEIDMLDLILAKISTIDWSLKQENAVYRYWHSLPSFALEKASECKIKQIDATVKISQPLFNHLGEVIIPAGTRLNPFDYIPFTQQIIVFNGTHDDEVQMIQNYLRDHQHNVTLITSTISQTNPRDQFQTLQKRFEQPLFLLNDTLITRFSITHTPSVISGHNSFFVVKEGCLDKS</sequence>
<dbReference type="Pfam" id="PF09673">
    <property type="entry name" value="TrbC_Ftype"/>
    <property type="match status" value="1"/>
</dbReference>
<dbReference type="InterPro" id="IPR019106">
    <property type="entry name" value="T4SS_TrbC"/>
</dbReference>
<name>A0ABV6CIC9_9GAMM</name>
<keyword evidence="2" id="KW-1185">Reference proteome</keyword>
<organism evidence="1 2">
    <name type="scientific">Thorsellia kenyensis</name>
    <dbReference type="NCBI Taxonomy" id="1549888"/>
    <lineage>
        <taxon>Bacteria</taxon>
        <taxon>Pseudomonadati</taxon>
        <taxon>Pseudomonadota</taxon>
        <taxon>Gammaproteobacteria</taxon>
        <taxon>Enterobacterales</taxon>
        <taxon>Thorselliaceae</taxon>
        <taxon>Thorsellia</taxon>
    </lineage>
</organism>
<evidence type="ECO:0000313" key="1">
    <source>
        <dbReference type="EMBL" id="MFC0180958.1"/>
    </source>
</evidence>
<evidence type="ECO:0000313" key="2">
    <source>
        <dbReference type="Proteomes" id="UP001589758"/>
    </source>
</evidence>
<dbReference type="RefSeq" id="WP_385878265.1">
    <property type="nucleotide sequence ID" value="NZ_JBHLXE010000111.1"/>
</dbReference>
<gene>
    <name evidence="1" type="ORF">ACFFIT_12835</name>
</gene>
<dbReference type="Proteomes" id="UP001589758">
    <property type="component" value="Unassembled WGS sequence"/>
</dbReference>
<accession>A0ABV6CIC9</accession>
<reference evidence="1 2" key="1">
    <citation type="submission" date="2024-09" db="EMBL/GenBank/DDBJ databases">
        <authorList>
            <person name="Sun Q."/>
            <person name="Mori K."/>
        </authorList>
    </citation>
    <scope>NUCLEOTIDE SEQUENCE [LARGE SCALE GENOMIC DNA]</scope>
    <source>
        <strain evidence="1 2">CCM 8545</strain>
    </source>
</reference>
<dbReference type="EMBL" id="JBHLXE010000111">
    <property type="protein sequence ID" value="MFC0180958.1"/>
    <property type="molecule type" value="Genomic_DNA"/>
</dbReference>
<comment type="caution">
    <text evidence="1">The sequence shown here is derived from an EMBL/GenBank/DDBJ whole genome shotgun (WGS) entry which is preliminary data.</text>
</comment>